<dbReference type="Pfam" id="PF00534">
    <property type="entry name" value="Glycos_transf_1"/>
    <property type="match status" value="1"/>
</dbReference>
<comment type="caution">
    <text evidence="5">The sequence shown here is derived from an EMBL/GenBank/DDBJ whole genome shotgun (WGS) entry which is preliminary data.</text>
</comment>
<feature type="domain" description="Glycosyl transferase family 1" evidence="3">
    <location>
        <begin position="201"/>
        <end position="331"/>
    </location>
</feature>
<reference evidence="6" key="1">
    <citation type="submission" date="2023-07" db="EMBL/GenBank/DDBJ databases">
        <title>30 novel species of actinomycetes from the DSMZ collection.</title>
        <authorList>
            <person name="Nouioui I."/>
        </authorList>
    </citation>
    <scope>NUCLEOTIDE SEQUENCE [LARGE SCALE GENOMIC DNA]</scope>
    <source>
        <strain evidence="6">DSM 45834</strain>
    </source>
</reference>
<feature type="domain" description="Glycosyltransferase subfamily 4-like N-terminal" evidence="4">
    <location>
        <begin position="33"/>
        <end position="190"/>
    </location>
</feature>
<keyword evidence="2 5" id="KW-0808">Transferase</keyword>
<sequence>MIKIESPFHPLAQLEGARIVVLNWRDIQHPQAGGAEQYMHQIARRWVEVGAQVGWLTSRGPGQTHRGVIDGIEIVRAGGALGIYPRTALALLRRYGRIDYVVDCQNGIPFFSPLFVERDVPVVQVVHHVHQDQFALRFGPVLSAVGRFLESRGTRAVYKDRPTAAVSPSTRQELRRRLGFRGPIHIVPNGNTATPDVRSPRDPEPTITVVSRLVPHKRVDVLLAQLAVAAAAEPKLRVDIVGDGPERMRLTALAAELGLGDVVTFHGFQPDEIRDELLRRAWLTMSTSHHEGWGLSIIEAAAYGVPTLALRVPGVRDSVVNGSTGWLVDEVGQFGTAAILALRELADEDRAREITEACQVWARCFTWDRSASLLAGVLLAAGKPEIGPGDRSARSDMGIIAEFDRPRDFAGALAYAALRPTDQVEVHGDRVGLLLTGCDEVDAAAALKRLGVTDADIRLADRYDLLVGPARLPNLLNRVHGPGAV</sequence>
<dbReference type="PANTHER" id="PTHR12526">
    <property type="entry name" value="GLYCOSYLTRANSFERASE"/>
    <property type="match status" value="1"/>
</dbReference>
<dbReference type="Proteomes" id="UP001183202">
    <property type="component" value="Unassembled WGS sequence"/>
</dbReference>
<evidence type="ECO:0000256" key="1">
    <source>
        <dbReference type="ARBA" id="ARBA00022676"/>
    </source>
</evidence>
<accession>A0ABU2NC99</accession>
<dbReference type="InterPro" id="IPR001296">
    <property type="entry name" value="Glyco_trans_1"/>
</dbReference>
<evidence type="ECO:0000259" key="4">
    <source>
        <dbReference type="Pfam" id="PF13439"/>
    </source>
</evidence>
<gene>
    <name evidence="5" type="ORF">RM445_16960</name>
</gene>
<evidence type="ECO:0000256" key="2">
    <source>
        <dbReference type="ARBA" id="ARBA00022679"/>
    </source>
</evidence>
<name>A0ABU2NC99_9PSEU</name>
<keyword evidence="1 5" id="KW-0328">Glycosyltransferase</keyword>
<dbReference type="Pfam" id="PF13439">
    <property type="entry name" value="Glyco_transf_4"/>
    <property type="match status" value="1"/>
</dbReference>
<evidence type="ECO:0000259" key="3">
    <source>
        <dbReference type="Pfam" id="PF00534"/>
    </source>
</evidence>
<protein>
    <submittedName>
        <fullName evidence="5">Glycosyltransferase family 4 protein</fullName>
        <ecNumber evidence="5">2.4.-.-</ecNumber>
    </submittedName>
</protein>
<dbReference type="EMBL" id="JAVREJ010000011">
    <property type="protein sequence ID" value="MDT0351222.1"/>
    <property type="molecule type" value="Genomic_DNA"/>
</dbReference>
<organism evidence="5 6">
    <name type="scientific">Pseudonocardia charpentierae</name>
    <dbReference type="NCBI Taxonomy" id="3075545"/>
    <lineage>
        <taxon>Bacteria</taxon>
        <taxon>Bacillati</taxon>
        <taxon>Actinomycetota</taxon>
        <taxon>Actinomycetes</taxon>
        <taxon>Pseudonocardiales</taxon>
        <taxon>Pseudonocardiaceae</taxon>
        <taxon>Pseudonocardia</taxon>
    </lineage>
</organism>
<dbReference type="PANTHER" id="PTHR12526:SF510">
    <property type="entry name" value="D-INOSITOL 3-PHOSPHATE GLYCOSYLTRANSFERASE"/>
    <property type="match status" value="1"/>
</dbReference>
<dbReference type="Gene3D" id="3.40.50.2000">
    <property type="entry name" value="Glycogen Phosphorylase B"/>
    <property type="match status" value="2"/>
</dbReference>
<dbReference type="RefSeq" id="WP_311557421.1">
    <property type="nucleotide sequence ID" value="NZ_JAVREJ010000011.1"/>
</dbReference>
<dbReference type="SUPFAM" id="SSF53756">
    <property type="entry name" value="UDP-Glycosyltransferase/glycogen phosphorylase"/>
    <property type="match status" value="1"/>
</dbReference>
<keyword evidence="6" id="KW-1185">Reference proteome</keyword>
<evidence type="ECO:0000313" key="5">
    <source>
        <dbReference type="EMBL" id="MDT0351222.1"/>
    </source>
</evidence>
<dbReference type="EC" id="2.4.-.-" evidence="5"/>
<dbReference type="InterPro" id="IPR028098">
    <property type="entry name" value="Glyco_trans_4-like_N"/>
</dbReference>
<proteinExistence type="predicted"/>
<dbReference type="CDD" id="cd03801">
    <property type="entry name" value="GT4_PimA-like"/>
    <property type="match status" value="1"/>
</dbReference>
<evidence type="ECO:0000313" key="6">
    <source>
        <dbReference type="Proteomes" id="UP001183202"/>
    </source>
</evidence>
<dbReference type="GO" id="GO:0016757">
    <property type="term" value="F:glycosyltransferase activity"/>
    <property type="evidence" value="ECO:0007669"/>
    <property type="project" value="UniProtKB-KW"/>
</dbReference>